<protein>
    <submittedName>
        <fullName evidence="5">Dihydrofolate reductase family protein</fullName>
    </submittedName>
</protein>
<dbReference type="Pfam" id="PF01872">
    <property type="entry name" value="RibD_C"/>
    <property type="match status" value="1"/>
</dbReference>
<keyword evidence="2" id="KW-0521">NADP</keyword>
<keyword evidence="6" id="KW-1185">Reference proteome</keyword>
<evidence type="ECO:0000256" key="3">
    <source>
        <dbReference type="ARBA" id="ARBA00023002"/>
    </source>
</evidence>
<organism evidence="5 6">
    <name type="scientific">Paracoccus aurantius</name>
    <dbReference type="NCBI Taxonomy" id="3073814"/>
    <lineage>
        <taxon>Bacteria</taxon>
        <taxon>Pseudomonadati</taxon>
        <taxon>Pseudomonadota</taxon>
        <taxon>Alphaproteobacteria</taxon>
        <taxon>Rhodobacterales</taxon>
        <taxon>Paracoccaceae</taxon>
        <taxon>Paracoccus</taxon>
    </lineage>
</organism>
<evidence type="ECO:0000256" key="1">
    <source>
        <dbReference type="ARBA" id="ARBA00005104"/>
    </source>
</evidence>
<name>A0ABU2HR06_9RHOB</name>
<dbReference type="EMBL" id="JAVQLW010000001">
    <property type="protein sequence ID" value="MDS9467478.1"/>
    <property type="molecule type" value="Genomic_DNA"/>
</dbReference>
<dbReference type="SUPFAM" id="SSF53597">
    <property type="entry name" value="Dihydrofolate reductase-like"/>
    <property type="match status" value="1"/>
</dbReference>
<evidence type="ECO:0000259" key="4">
    <source>
        <dbReference type="Pfam" id="PF01872"/>
    </source>
</evidence>
<gene>
    <name evidence="5" type="ORF">RGQ15_07805</name>
</gene>
<reference evidence="6" key="1">
    <citation type="submission" date="2023-07" db="EMBL/GenBank/DDBJ databases">
        <title>Paracoccus sp. MBLB3053 whole genome sequence.</title>
        <authorList>
            <person name="Hwang C.Y."/>
            <person name="Cho E.-S."/>
            <person name="Seo M.-J."/>
        </authorList>
    </citation>
    <scope>NUCLEOTIDE SEQUENCE [LARGE SCALE GENOMIC DNA]</scope>
    <source>
        <strain evidence="6">MBLB3053</strain>
    </source>
</reference>
<dbReference type="InterPro" id="IPR024072">
    <property type="entry name" value="DHFR-like_dom_sf"/>
</dbReference>
<proteinExistence type="predicted"/>
<evidence type="ECO:0000313" key="6">
    <source>
        <dbReference type="Proteomes" id="UP001269144"/>
    </source>
</evidence>
<comment type="caution">
    <text evidence="5">The sequence shown here is derived from an EMBL/GenBank/DDBJ whole genome shotgun (WGS) entry which is preliminary data.</text>
</comment>
<dbReference type="PANTHER" id="PTHR38011">
    <property type="entry name" value="DIHYDROFOLATE REDUCTASE FAMILY PROTEIN (AFU_ORTHOLOGUE AFUA_8G06820)"/>
    <property type="match status" value="1"/>
</dbReference>
<dbReference type="RefSeq" id="WP_311159652.1">
    <property type="nucleotide sequence ID" value="NZ_JAVQLW010000001.1"/>
</dbReference>
<evidence type="ECO:0000256" key="2">
    <source>
        <dbReference type="ARBA" id="ARBA00022857"/>
    </source>
</evidence>
<comment type="pathway">
    <text evidence="1">Cofactor biosynthesis; riboflavin biosynthesis.</text>
</comment>
<keyword evidence="3" id="KW-0560">Oxidoreductase</keyword>
<evidence type="ECO:0000313" key="5">
    <source>
        <dbReference type="EMBL" id="MDS9467478.1"/>
    </source>
</evidence>
<accession>A0ABU2HR06</accession>
<dbReference type="PANTHER" id="PTHR38011:SF7">
    <property type="entry name" value="2,5-DIAMINO-6-RIBOSYLAMINO-4(3H)-PYRIMIDINONE 5'-PHOSPHATE REDUCTASE"/>
    <property type="match status" value="1"/>
</dbReference>
<dbReference type="Proteomes" id="UP001269144">
    <property type="component" value="Unassembled WGS sequence"/>
</dbReference>
<feature type="domain" description="Bacterial bifunctional deaminase-reductase C-terminal" evidence="4">
    <location>
        <begin position="4"/>
        <end position="217"/>
    </location>
</feature>
<sequence>MQKPEIICHMVTSLDGRIVAERWPFSGPALVDLYESVAERLGSDGWIVGRRTMEDHLPVGEPQLAPVAGARIDRMMKPGGRSLGICFDRQGRLRPETGEIDGDHLVLVVSEQVSEAHVAQLSAQGVSVVFSGPHGDDISGALSRIAAGFGAKQLLLEGGGQINGAFLGANLIDQTSTLILPVLDGQRGIPVIYDHERETKPVSLELLSTEILDGGIVWLRHRVARN</sequence>
<dbReference type="InterPro" id="IPR050765">
    <property type="entry name" value="Riboflavin_Biosynth_HTPR"/>
</dbReference>
<dbReference type="InterPro" id="IPR002734">
    <property type="entry name" value="RibDG_C"/>
</dbReference>
<dbReference type="Gene3D" id="3.40.430.10">
    <property type="entry name" value="Dihydrofolate Reductase, subunit A"/>
    <property type="match status" value="1"/>
</dbReference>